<reference evidence="2 3" key="1">
    <citation type="submission" date="2014-02" db="EMBL/GenBank/DDBJ databases">
        <authorList>
            <person name="Sibley D."/>
            <person name="Venepally P."/>
            <person name="Karamycheva S."/>
            <person name="Hadjithomas M."/>
            <person name="Khan A."/>
            <person name="Brunk B."/>
            <person name="Roos D."/>
            <person name="Caler E."/>
            <person name="Lorenzi H."/>
        </authorList>
    </citation>
    <scope>NUCLEOTIDE SEQUENCE [LARGE SCALE GENOMIC DNA]</scope>
    <source>
        <strain evidence="2 3">GAB2-2007-GAL-DOM2</strain>
    </source>
</reference>
<dbReference type="Proteomes" id="UP000028837">
    <property type="component" value="Unassembled WGS sequence"/>
</dbReference>
<evidence type="ECO:0000313" key="2">
    <source>
        <dbReference type="EMBL" id="KFG29486.1"/>
    </source>
</evidence>
<gene>
    <name evidence="2" type="ORF">TGDOM2_298840</name>
</gene>
<sequence length="242" mass="26399">MGIREVRPTRGEALAHPARVGLAENLARRFRPCSEVQAMVGRDSGAGDRVMRRCLRREEDGQPLLFLRPRLHQGTCTYARPPTRPQTAKVERRCSCTALPDSRMSLVHRRPQRLAREATFPQRAACNREHVAPLSAPAGRSRPPATGDGKVDGDPDALIAGRQAGALSSGACCSEAAQLLFDAERLPQLPAITWERVARGIEVCFSAIPACVSRCVFARNAVREAAALASKVPFSPEQFCPR</sequence>
<dbReference type="AlphaFoldDB" id="A0A086JBG8"/>
<name>A0A086JBG8_TOXGO</name>
<organism evidence="2 3">
    <name type="scientific">Toxoplasma gondii GAB2-2007-GAL-DOM2</name>
    <dbReference type="NCBI Taxonomy" id="1130820"/>
    <lineage>
        <taxon>Eukaryota</taxon>
        <taxon>Sar</taxon>
        <taxon>Alveolata</taxon>
        <taxon>Apicomplexa</taxon>
        <taxon>Conoidasida</taxon>
        <taxon>Coccidia</taxon>
        <taxon>Eucoccidiorida</taxon>
        <taxon>Eimeriorina</taxon>
        <taxon>Sarcocystidae</taxon>
        <taxon>Toxoplasma</taxon>
    </lineage>
</organism>
<protein>
    <submittedName>
        <fullName evidence="2">Uncharacterized protein</fullName>
    </submittedName>
</protein>
<proteinExistence type="predicted"/>
<evidence type="ECO:0000313" key="3">
    <source>
        <dbReference type="Proteomes" id="UP000028837"/>
    </source>
</evidence>
<evidence type="ECO:0000256" key="1">
    <source>
        <dbReference type="SAM" id="MobiDB-lite"/>
    </source>
</evidence>
<comment type="caution">
    <text evidence="2">The sequence shown here is derived from an EMBL/GenBank/DDBJ whole genome shotgun (WGS) entry which is preliminary data.</text>
</comment>
<accession>A0A086JBG8</accession>
<dbReference type="EMBL" id="AHZU02001728">
    <property type="protein sequence ID" value="KFG29486.1"/>
    <property type="molecule type" value="Genomic_DNA"/>
</dbReference>
<feature type="region of interest" description="Disordered" evidence="1">
    <location>
        <begin position="131"/>
        <end position="156"/>
    </location>
</feature>
<dbReference type="VEuPathDB" id="ToxoDB:TGDOM2_298840"/>